<sequence>MEVVNRKPWTRGTRHSSARCTCNLEGTGAPWRIPFRVTQLHSQRRYH</sequence>
<dbReference type="EMBL" id="UZAI01004051">
    <property type="protein sequence ID" value="VDO84018.1"/>
    <property type="molecule type" value="Genomic_DNA"/>
</dbReference>
<keyword evidence="2" id="KW-1185">Reference proteome</keyword>
<organism evidence="1 2">
    <name type="scientific">Schistosoma margrebowiei</name>
    <dbReference type="NCBI Taxonomy" id="48269"/>
    <lineage>
        <taxon>Eukaryota</taxon>
        <taxon>Metazoa</taxon>
        <taxon>Spiralia</taxon>
        <taxon>Lophotrochozoa</taxon>
        <taxon>Platyhelminthes</taxon>
        <taxon>Trematoda</taxon>
        <taxon>Digenea</taxon>
        <taxon>Strigeidida</taxon>
        <taxon>Schistosomatoidea</taxon>
        <taxon>Schistosomatidae</taxon>
        <taxon>Schistosoma</taxon>
    </lineage>
</organism>
<name>A0A3P8C744_9TREM</name>
<gene>
    <name evidence="1" type="ORF">SMRZ_LOCUS8937</name>
</gene>
<proteinExistence type="predicted"/>
<evidence type="ECO:0000313" key="2">
    <source>
        <dbReference type="Proteomes" id="UP000277204"/>
    </source>
</evidence>
<dbReference type="AlphaFoldDB" id="A0A3P8C744"/>
<accession>A0A3P8C744</accession>
<evidence type="ECO:0000313" key="1">
    <source>
        <dbReference type="EMBL" id="VDO84018.1"/>
    </source>
</evidence>
<protein>
    <submittedName>
        <fullName evidence="1">Uncharacterized protein</fullName>
    </submittedName>
</protein>
<dbReference type="Proteomes" id="UP000277204">
    <property type="component" value="Unassembled WGS sequence"/>
</dbReference>
<reference evidence="1 2" key="1">
    <citation type="submission" date="2018-11" db="EMBL/GenBank/DDBJ databases">
        <authorList>
            <consortium name="Pathogen Informatics"/>
        </authorList>
    </citation>
    <scope>NUCLEOTIDE SEQUENCE [LARGE SCALE GENOMIC DNA]</scope>
    <source>
        <strain evidence="1 2">Zambia</strain>
    </source>
</reference>